<evidence type="ECO:0000313" key="2">
    <source>
        <dbReference type="EMBL" id="KXZ42267.1"/>
    </source>
</evidence>
<feature type="compositionally biased region" description="Low complexity" evidence="1">
    <location>
        <begin position="83"/>
        <end position="94"/>
    </location>
</feature>
<comment type="caution">
    <text evidence="2">The sequence shown here is derived from an EMBL/GenBank/DDBJ whole genome shotgun (WGS) entry which is preliminary data.</text>
</comment>
<dbReference type="AlphaFoldDB" id="A0A150FXG5"/>
<protein>
    <submittedName>
        <fullName evidence="2">Uncharacterized protein</fullName>
    </submittedName>
</protein>
<organism evidence="2 3">
    <name type="scientific">Gonium pectorale</name>
    <name type="common">Green alga</name>
    <dbReference type="NCBI Taxonomy" id="33097"/>
    <lineage>
        <taxon>Eukaryota</taxon>
        <taxon>Viridiplantae</taxon>
        <taxon>Chlorophyta</taxon>
        <taxon>core chlorophytes</taxon>
        <taxon>Chlorophyceae</taxon>
        <taxon>CS clade</taxon>
        <taxon>Chlamydomonadales</taxon>
        <taxon>Volvocaceae</taxon>
        <taxon>Gonium</taxon>
    </lineage>
</organism>
<keyword evidence="3" id="KW-1185">Reference proteome</keyword>
<reference evidence="3" key="1">
    <citation type="journal article" date="2016" name="Nat. Commun.">
        <title>The Gonium pectorale genome demonstrates co-option of cell cycle regulation during the evolution of multicellularity.</title>
        <authorList>
            <person name="Hanschen E.R."/>
            <person name="Marriage T.N."/>
            <person name="Ferris P.J."/>
            <person name="Hamaji T."/>
            <person name="Toyoda A."/>
            <person name="Fujiyama A."/>
            <person name="Neme R."/>
            <person name="Noguchi H."/>
            <person name="Minakuchi Y."/>
            <person name="Suzuki M."/>
            <person name="Kawai-Toyooka H."/>
            <person name="Smith D.R."/>
            <person name="Sparks H."/>
            <person name="Anderson J."/>
            <person name="Bakaric R."/>
            <person name="Luria V."/>
            <person name="Karger A."/>
            <person name="Kirschner M.W."/>
            <person name="Durand P.M."/>
            <person name="Michod R.E."/>
            <person name="Nozaki H."/>
            <person name="Olson B.J."/>
        </authorList>
    </citation>
    <scope>NUCLEOTIDE SEQUENCE [LARGE SCALE GENOMIC DNA]</scope>
    <source>
        <strain evidence="3">NIES-2863</strain>
    </source>
</reference>
<feature type="region of interest" description="Disordered" evidence="1">
    <location>
        <begin position="19"/>
        <end position="43"/>
    </location>
</feature>
<feature type="region of interest" description="Disordered" evidence="1">
    <location>
        <begin position="61"/>
        <end position="110"/>
    </location>
</feature>
<sequence>MADMSTYGVFKEEMNLAATGDPYDKPFAPDSRHTGKQFSVPDCTAVSGRGRDSWLDKSLQLATPSDPYRDPVDLPTIVLPRQAGPEPGAEGGPPRISDKPFRPSHPSVKS</sequence>
<dbReference type="EMBL" id="LSYV01000171">
    <property type="protein sequence ID" value="KXZ42267.1"/>
    <property type="molecule type" value="Genomic_DNA"/>
</dbReference>
<accession>A0A150FXG5</accession>
<dbReference type="Proteomes" id="UP000075714">
    <property type="component" value="Unassembled WGS sequence"/>
</dbReference>
<gene>
    <name evidence="2" type="ORF">GPECTOR_171g193</name>
</gene>
<proteinExistence type="predicted"/>
<name>A0A150FXG5_GONPE</name>
<evidence type="ECO:0000256" key="1">
    <source>
        <dbReference type="SAM" id="MobiDB-lite"/>
    </source>
</evidence>
<evidence type="ECO:0000313" key="3">
    <source>
        <dbReference type="Proteomes" id="UP000075714"/>
    </source>
</evidence>